<gene>
    <name evidence="7" type="ORF">LTR25_001584</name>
</gene>
<evidence type="ECO:0000313" key="7">
    <source>
        <dbReference type="EMBL" id="KAK5543969.1"/>
    </source>
</evidence>
<evidence type="ECO:0000256" key="1">
    <source>
        <dbReference type="ARBA" id="ARBA00004173"/>
    </source>
</evidence>
<protein>
    <recommendedName>
        <fullName evidence="6">Prokaryotic-type class I peptide chain release factors domain-containing protein</fullName>
    </recommendedName>
</protein>
<organism evidence="7 8">
    <name type="scientific">Vermiconidia calcicola</name>
    <dbReference type="NCBI Taxonomy" id="1690605"/>
    <lineage>
        <taxon>Eukaryota</taxon>
        <taxon>Fungi</taxon>
        <taxon>Dikarya</taxon>
        <taxon>Ascomycota</taxon>
        <taxon>Pezizomycotina</taxon>
        <taxon>Dothideomycetes</taxon>
        <taxon>Dothideomycetidae</taxon>
        <taxon>Mycosphaerellales</taxon>
        <taxon>Extremaceae</taxon>
        <taxon>Vermiconidia</taxon>
    </lineage>
</organism>
<feature type="domain" description="Prokaryotic-type class I peptide chain release factors" evidence="6">
    <location>
        <begin position="43"/>
        <end position="138"/>
    </location>
</feature>
<dbReference type="AlphaFoldDB" id="A0AAV9QKM9"/>
<keyword evidence="8" id="KW-1185">Reference proteome</keyword>
<dbReference type="Gene3D" id="3.30.160.20">
    <property type="match status" value="1"/>
</dbReference>
<evidence type="ECO:0000256" key="4">
    <source>
        <dbReference type="ARBA" id="ARBA00023128"/>
    </source>
</evidence>
<keyword evidence="4" id="KW-0496">Mitochondrion</keyword>
<sequence>MSSMAQQQQASAGVTFVRFLARPFSTTATRPKKHEQLPPRPSLPDSELKHTFVKGSGPGGQKINKTNSAAQVTHLPTGIVVKCQATRSRSENFKIAKRILAEKVEFLAKGDESRAAKVEERARRKKASQGKKTRRKYKRLAGESGELGADADADADADGEEDGAYEDGEEGGATEEGGDIRIGIGTEMGRGRQMDNNETVEVGGGQYAGNELEVEGRSLGEKEEGARVDGSKMKKLDSGTPPN</sequence>
<evidence type="ECO:0000313" key="8">
    <source>
        <dbReference type="Proteomes" id="UP001345827"/>
    </source>
</evidence>
<evidence type="ECO:0000256" key="5">
    <source>
        <dbReference type="SAM" id="MobiDB-lite"/>
    </source>
</evidence>
<feature type="region of interest" description="Disordered" evidence="5">
    <location>
        <begin position="110"/>
        <end position="243"/>
    </location>
</feature>
<proteinExistence type="inferred from homology"/>
<dbReference type="InterPro" id="IPR045853">
    <property type="entry name" value="Pep_chain_release_fac_I_sf"/>
</dbReference>
<evidence type="ECO:0000259" key="6">
    <source>
        <dbReference type="Pfam" id="PF00472"/>
    </source>
</evidence>
<dbReference type="SUPFAM" id="SSF75620">
    <property type="entry name" value="Release factor"/>
    <property type="match status" value="1"/>
</dbReference>
<evidence type="ECO:0000256" key="2">
    <source>
        <dbReference type="ARBA" id="ARBA00010835"/>
    </source>
</evidence>
<dbReference type="GO" id="GO:0005739">
    <property type="term" value="C:mitochondrion"/>
    <property type="evidence" value="ECO:0007669"/>
    <property type="project" value="UniProtKB-SubCell"/>
</dbReference>
<comment type="caution">
    <text evidence="7">The sequence shown here is derived from an EMBL/GenBank/DDBJ whole genome shotgun (WGS) entry which is preliminary data.</text>
</comment>
<dbReference type="Pfam" id="PF00472">
    <property type="entry name" value="RF-1"/>
    <property type="match status" value="1"/>
</dbReference>
<dbReference type="EMBL" id="JAXLQG010000002">
    <property type="protein sequence ID" value="KAK5543969.1"/>
    <property type="molecule type" value="Genomic_DNA"/>
</dbReference>
<dbReference type="FunFam" id="3.30.160.20:FF:000065">
    <property type="entry name" value="Peptidyl-tRNA hydrolase domain protein"/>
    <property type="match status" value="1"/>
</dbReference>
<name>A0AAV9QKM9_9PEZI</name>
<feature type="compositionally biased region" description="Basic and acidic residues" evidence="5">
    <location>
        <begin position="110"/>
        <end position="122"/>
    </location>
</feature>
<dbReference type="PANTHER" id="PTHR46203">
    <property type="entry name" value="PROBABLE PEPTIDE CHAIN RELEASE FACTOR C12ORF65"/>
    <property type="match status" value="1"/>
</dbReference>
<comment type="subcellular location">
    <subcellularLocation>
        <location evidence="1">Mitochondrion</location>
    </subcellularLocation>
</comment>
<feature type="compositionally biased region" description="Acidic residues" evidence="5">
    <location>
        <begin position="149"/>
        <end position="177"/>
    </location>
</feature>
<feature type="compositionally biased region" description="Basic residues" evidence="5">
    <location>
        <begin position="123"/>
        <end position="139"/>
    </location>
</feature>
<dbReference type="GO" id="GO:0032543">
    <property type="term" value="P:mitochondrial translation"/>
    <property type="evidence" value="ECO:0007669"/>
    <property type="project" value="UniProtKB-ARBA"/>
</dbReference>
<feature type="region of interest" description="Disordered" evidence="5">
    <location>
        <begin position="25"/>
        <end position="47"/>
    </location>
</feature>
<evidence type="ECO:0000256" key="3">
    <source>
        <dbReference type="ARBA" id="ARBA00022946"/>
    </source>
</evidence>
<dbReference type="Proteomes" id="UP001345827">
    <property type="component" value="Unassembled WGS sequence"/>
</dbReference>
<dbReference type="GO" id="GO:0003747">
    <property type="term" value="F:translation release factor activity"/>
    <property type="evidence" value="ECO:0007669"/>
    <property type="project" value="InterPro"/>
</dbReference>
<dbReference type="InterPro" id="IPR000352">
    <property type="entry name" value="Pep_chain_release_fac_I"/>
</dbReference>
<dbReference type="InterPro" id="IPR052405">
    <property type="entry name" value="Mito_Transl_Release_Factor"/>
</dbReference>
<feature type="compositionally biased region" description="Basic and acidic residues" evidence="5">
    <location>
        <begin position="214"/>
        <end position="237"/>
    </location>
</feature>
<reference evidence="7 8" key="1">
    <citation type="submission" date="2023-06" db="EMBL/GenBank/DDBJ databases">
        <title>Black Yeasts Isolated from many extreme environments.</title>
        <authorList>
            <person name="Coleine C."/>
            <person name="Stajich J.E."/>
            <person name="Selbmann L."/>
        </authorList>
    </citation>
    <scope>NUCLEOTIDE SEQUENCE [LARGE SCALE GENOMIC DNA]</scope>
    <source>
        <strain evidence="7 8">CCFEE 5887</strain>
    </source>
</reference>
<accession>A0AAV9QKM9</accession>
<dbReference type="PANTHER" id="PTHR46203:SF1">
    <property type="entry name" value="MITOCHONDRIAL TRANSLATION RELEASE FACTOR IN RESCUE"/>
    <property type="match status" value="1"/>
</dbReference>
<comment type="similarity">
    <text evidence="2">Belongs to the prokaryotic/mitochondrial release factor family.</text>
</comment>
<keyword evidence="3" id="KW-0809">Transit peptide</keyword>